<dbReference type="Gene3D" id="3.40.50.300">
    <property type="entry name" value="P-loop containing nucleotide triphosphate hydrolases"/>
    <property type="match status" value="1"/>
</dbReference>
<comment type="caution">
    <text evidence="1">The sequence shown here is derived from an EMBL/GenBank/DDBJ whole genome shotgun (WGS) entry which is preliminary data.</text>
</comment>
<dbReference type="InterPro" id="IPR027417">
    <property type="entry name" value="P-loop_NTPase"/>
</dbReference>
<keyword evidence="2" id="KW-1185">Reference proteome</keyword>
<organism evidence="1 2">
    <name type="scientific">Nocardia niwae</name>
    <dbReference type="NCBI Taxonomy" id="626084"/>
    <lineage>
        <taxon>Bacteria</taxon>
        <taxon>Bacillati</taxon>
        <taxon>Actinomycetota</taxon>
        <taxon>Actinomycetes</taxon>
        <taxon>Mycobacteriales</taxon>
        <taxon>Nocardiaceae</taxon>
        <taxon>Nocardia</taxon>
    </lineage>
</organism>
<gene>
    <name evidence="1" type="ORF">ABZ507_32495</name>
</gene>
<dbReference type="EMBL" id="JBEYBR010000154">
    <property type="protein sequence ID" value="MEU2126539.1"/>
    <property type="molecule type" value="Genomic_DNA"/>
</dbReference>
<dbReference type="Proteomes" id="UP001550535">
    <property type="component" value="Unassembled WGS sequence"/>
</dbReference>
<proteinExistence type="predicted"/>
<evidence type="ECO:0000313" key="2">
    <source>
        <dbReference type="Proteomes" id="UP001550535"/>
    </source>
</evidence>
<protein>
    <submittedName>
        <fullName evidence="1">AAA family ATPase</fullName>
    </submittedName>
</protein>
<evidence type="ECO:0000313" key="1">
    <source>
        <dbReference type="EMBL" id="MEU2126539.1"/>
    </source>
</evidence>
<name>A0ABV2XL04_9NOCA</name>
<dbReference type="SUPFAM" id="SSF52540">
    <property type="entry name" value="P-loop containing nucleoside triphosphate hydrolases"/>
    <property type="match status" value="1"/>
</dbReference>
<accession>A0ABV2XL04</accession>
<reference evidence="1 2" key="1">
    <citation type="submission" date="2024-06" db="EMBL/GenBank/DDBJ databases">
        <title>The Natural Products Discovery Center: Release of the First 8490 Sequenced Strains for Exploring Actinobacteria Biosynthetic Diversity.</title>
        <authorList>
            <person name="Kalkreuter E."/>
            <person name="Kautsar S.A."/>
            <person name="Yang D."/>
            <person name="Bader C.D."/>
            <person name="Teijaro C.N."/>
            <person name="Fluegel L."/>
            <person name="Davis C.M."/>
            <person name="Simpson J.R."/>
            <person name="Lauterbach L."/>
            <person name="Steele A.D."/>
            <person name="Gui C."/>
            <person name="Meng S."/>
            <person name="Li G."/>
            <person name="Viehrig K."/>
            <person name="Ye F."/>
            <person name="Su P."/>
            <person name="Kiefer A.F."/>
            <person name="Nichols A."/>
            <person name="Cepeda A.J."/>
            <person name="Yan W."/>
            <person name="Fan B."/>
            <person name="Jiang Y."/>
            <person name="Adhikari A."/>
            <person name="Zheng C.-J."/>
            <person name="Schuster L."/>
            <person name="Cowan T.M."/>
            <person name="Smanski M.J."/>
            <person name="Chevrette M.G."/>
            <person name="De Carvalho L.P.S."/>
            <person name="Shen B."/>
        </authorList>
    </citation>
    <scope>NUCLEOTIDE SEQUENCE [LARGE SCALE GENOMIC DNA]</scope>
    <source>
        <strain evidence="1 2">NPDC019434</strain>
    </source>
</reference>
<sequence>MNVGILLYGAPATGKDTVTAALSRLDSRYRLYERLKVGPGRTTGYRMTTASEFDALQAAGNLIWQNQRYRARYGIDRHGLSEIIDAHAIPVVHAGQPEVITAVTEAFSDVEWTIVTLRCSRETAVARIIDRATGDTSERLKAWDETPVIPTADLTIDTSTTTPDAAAALIHRRSLA</sequence>